<evidence type="ECO:0000256" key="1">
    <source>
        <dbReference type="SAM" id="Phobius"/>
    </source>
</evidence>
<dbReference type="Proteomes" id="UP000006178">
    <property type="component" value="Chromosome"/>
</dbReference>
<feature type="transmembrane region" description="Helical" evidence="1">
    <location>
        <begin position="30"/>
        <end position="56"/>
    </location>
</feature>
<accession>I3VRI4</accession>
<evidence type="ECO:0000313" key="2">
    <source>
        <dbReference type="EMBL" id="AFK85129.1"/>
    </source>
</evidence>
<dbReference type="BioCyc" id="TSAC1094508:GLMA-95-MONOMER"/>
<proteinExistence type="predicted"/>
<name>I3VRI4_THESW</name>
<reference evidence="2 3" key="1">
    <citation type="journal article" date="2014" name="Appl. Environ. Microbiol.">
        <title>Profile of Secreted Hydrolases, Associated Proteins, and SlpA in Thermoanaerobacterium saccharolyticum during the Degradation of Hemicellulose.</title>
        <authorList>
            <person name="Currie D.H."/>
            <person name="Guss A.M."/>
            <person name="Herring C.D."/>
            <person name="Giannone R.J."/>
            <person name="Johnson C.M."/>
            <person name="Lankford P.K."/>
            <person name="Brown S.D."/>
            <person name="Hettich R.L."/>
            <person name="Lynd L.R."/>
        </authorList>
    </citation>
    <scope>NUCLEOTIDE SEQUENCE [LARGE SCALE GENOMIC DNA]</scope>
    <source>
        <strain evidence="3">DSM 8691 / JW/SL-YS485</strain>
    </source>
</reference>
<keyword evidence="3" id="KW-1185">Reference proteome</keyword>
<dbReference type="KEGG" id="tsh:Tsac_0093"/>
<evidence type="ECO:0000313" key="3">
    <source>
        <dbReference type="Proteomes" id="UP000006178"/>
    </source>
</evidence>
<dbReference type="EMBL" id="CP003184">
    <property type="protein sequence ID" value="AFK85129.1"/>
    <property type="molecule type" value="Genomic_DNA"/>
</dbReference>
<feature type="transmembrane region" description="Helical" evidence="1">
    <location>
        <begin position="6"/>
        <end position="23"/>
    </location>
</feature>
<keyword evidence="1" id="KW-0472">Membrane</keyword>
<dbReference type="AlphaFoldDB" id="I3VRI4"/>
<keyword evidence="1" id="KW-0812">Transmembrane</keyword>
<keyword evidence="1" id="KW-1133">Transmembrane helix</keyword>
<organism evidence="2 3">
    <name type="scientific">Thermoanaerobacterium saccharolyticum (strain DSM 8691 / JW/SL-YS485)</name>
    <dbReference type="NCBI Taxonomy" id="1094508"/>
    <lineage>
        <taxon>Bacteria</taxon>
        <taxon>Bacillati</taxon>
        <taxon>Bacillota</taxon>
        <taxon>Clostridia</taxon>
        <taxon>Thermoanaerobacterales</taxon>
        <taxon>Thermoanaerobacteraceae</taxon>
        <taxon>Thermoanaerobacterium</taxon>
    </lineage>
</organism>
<sequence length="58" mass="6836">MIIFRTLISIALIVCNIAIYELYVHHKKVIMVLLSIWFFIILNGVLIYLLVSTFYYPS</sequence>
<dbReference type="STRING" id="1094508.Tsac_0093"/>
<gene>
    <name evidence="2" type="ordered locus">Tsac_0093</name>
</gene>
<protein>
    <submittedName>
        <fullName evidence="2">Uncharacterized protein</fullName>
    </submittedName>
</protein>